<dbReference type="STRING" id="34690.A0A182TQH3"/>
<evidence type="ECO:0000313" key="3">
    <source>
        <dbReference type="Proteomes" id="UP000075902"/>
    </source>
</evidence>
<feature type="compositionally biased region" description="Polar residues" evidence="1">
    <location>
        <begin position="14"/>
        <end position="28"/>
    </location>
</feature>
<feature type="compositionally biased region" description="Low complexity" evidence="1">
    <location>
        <begin position="132"/>
        <end position="143"/>
    </location>
</feature>
<reference evidence="3" key="1">
    <citation type="submission" date="2014-01" db="EMBL/GenBank/DDBJ databases">
        <title>The Genome Sequence of Anopheles melas CM1001059_A (V2).</title>
        <authorList>
            <consortium name="The Broad Institute Genomics Platform"/>
            <person name="Neafsey D.E."/>
            <person name="Besansky N."/>
            <person name="Howell P."/>
            <person name="Walton C."/>
            <person name="Young S.K."/>
            <person name="Zeng Q."/>
            <person name="Gargeya S."/>
            <person name="Fitzgerald M."/>
            <person name="Haas B."/>
            <person name="Abouelleil A."/>
            <person name="Allen A.W."/>
            <person name="Alvarado L."/>
            <person name="Arachchi H.M."/>
            <person name="Berlin A.M."/>
            <person name="Chapman S.B."/>
            <person name="Gainer-Dewar J."/>
            <person name="Goldberg J."/>
            <person name="Griggs A."/>
            <person name="Gujja S."/>
            <person name="Hansen M."/>
            <person name="Howarth C."/>
            <person name="Imamovic A."/>
            <person name="Ireland A."/>
            <person name="Larimer J."/>
            <person name="McCowan C."/>
            <person name="Murphy C."/>
            <person name="Pearson M."/>
            <person name="Poon T.W."/>
            <person name="Priest M."/>
            <person name="Roberts A."/>
            <person name="Saif S."/>
            <person name="Shea T."/>
            <person name="Sisk P."/>
            <person name="Sykes S."/>
            <person name="Wortman J."/>
            <person name="Nusbaum C."/>
            <person name="Birren B."/>
        </authorList>
    </citation>
    <scope>NUCLEOTIDE SEQUENCE [LARGE SCALE GENOMIC DNA]</scope>
    <source>
        <strain evidence="3">CM1001059</strain>
    </source>
</reference>
<dbReference type="VEuPathDB" id="VectorBase:AMEC006523"/>
<evidence type="ECO:0000313" key="2">
    <source>
        <dbReference type="EnsemblMetazoa" id="AMEC006523-PA"/>
    </source>
</evidence>
<proteinExistence type="predicted"/>
<name>A0A182TQH3_9DIPT</name>
<reference evidence="2" key="2">
    <citation type="submission" date="2020-05" db="UniProtKB">
        <authorList>
            <consortium name="EnsemblMetazoa"/>
        </authorList>
    </citation>
    <scope>IDENTIFICATION</scope>
    <source>
        <strain evidence="2">CM1001059</strain>
    </source>
</reference>
<dbReference type="Proteomes" id="UP000075902">
    <property type="component" value="Unassembled WGS sequence"/>
</dbReference>
<feature type="compositionally biased region" description="Basic residues" evidence="1">
    <location>
        <begin position="122"/>
        <end position="131"/>
    </location>
</feature>
<feature type="compositionally biased region" description="Basic residues" evidence="1">
    <location>
        <begin position="167"/>
        <end position="192"/>
    </location>
</feature>
<evidence type="ECO:0000256" key="1">
    <source>
        <dbReference type="SAM" id="MobiDB-lite"/>
    </source>
</evidence>
<feature type="region of interest" description="Disordered" evidence="1">
    <location>
        <begin position="1"/>
        <end position="234"/>
    </location>
</feature>
<accession>A0A182TQH3</accession>
<dbReference type="EnsemblMetazoa" id="AMEC006523-RA">
    <property type="protein sequence ID" value="AMEC006523-PA"/>
    <property type="gene ID" value="AMEC006523"/>
</dbReference>
<feature type="compositionally biased region" description="Low complexity" evidence="1">
    <location>
        <begin position="109"/>
        <end position="121"/>
    </location>
</feature>
<feature type="compositionally biased region" description="Polar residues" evidence="1">
    <location>
        <begin position="38"/>
        <end position="54"/>
    </location>
</feature>
<protein>
    <submittedName>
        <fullName evidence="2">Uncharacterized protein</fullName>
    </submittedName>
</protein>
<dbReference type="AlphaFoldDB" id="A0A182TQH3"/>
<feature type="compositionally biased region" description="Polar residues" evidence="1">
    <location>
        <begin position="61"/>
        <end position="93"/>
    </location>
</feature>
<sequence>GGGGGTDSTECLIRSSTTNLAKPNSGKRSSFADRKRSSTTNLSRHQSGSASNLHSLKRHGSSSQTLHQQQQEPGGSRRNSITQPAKLSRSASNGVPAAGRHGNGGGTLGSNNSGSSNGSNGHHPHHHHRRSSVGGAKPSSSHPPAHHHQQQPALAPLARQTSLHGKTNGHHPHHHQHQHHHHHQQHNHHTGRPHTSSCADDPKAQRPFEWPMVVGGSGGVGRRPPHDEPLPSDMEVMVSDVENLVCDDR</sequence>
<organism evidence="2 3">
    <name type="scientific">Anopheles melas</name>
    <dbReference type="NCBI Taxonomy" id="34690"/>
    <lineage>
        <taxon>Eukaryota</taxon>
        <taxon>Metazoa</taxon>
        <taxon>Ecdysozoa</taxon>
        <taxon>Arthropoda</taxon>
        <taxon>Hexapoda</taxon>
        <taxon>Insecta</taxon>
        <taxon>Pterygota</taxon>
        <taxon>Neoptera</taxon>
        <taxon>Endopterygota</taxon>
        <taxon>Diptera</taxon>
        <taxon>Nematocera</taxon>
        <taxon>Culicoidea</taxon>
        <taxon>Culicidae</taxon>
        <taxon>Anophelinae</taxon>
        <taxon>Anopheles</taxon>
    </lineage>
</organism>
<keyword evidence="3" id="KW-1185">Reference proteome</keyword>